<dbReference type="Pfam" id="PF25275">
    <property type="entry name" value="Golvesin_C"/>
    <property type="match status" value="1"/>
</dbReference>
<evidence type="ECO:0000313" key="6">
    <source>
        <dbReference type="Proteomes" id="UP000504882"/>
    </source>
</evidence>
<dbReference type="InterPro" id="IPR033803">
    <property type="entry name" value="CBD-like_Golvesin-Xly"/>
</dbReference>
<name>A0ABY2DXI0_9MICO</name>
<dbReference type="InterPro" id="IPR018905">
    <property type="entry name" value="A-galactase_NEW3"/>
</dbReference>
<comment type="caution">
    <text evidence="5">The sequence shown here is derived from an EMBL/GenBank/DDBJ whole genome shotgun (WGS) entry which is preliminary data.</text>
</comment>
<gene>
    <name evidence="5" type="ORF">EXU48_22335</name>
</gene>
<feature type="region of interest" description="Disordered" evidence="1">
    <location>
        <begin position="880"/>
        <end position="899"/>
    </location>
</feature>
<dbReference type="Proteomes" id="UP000504882">
    <property type="component" value="Unassembled WGS sequence"/>
</dbReference>
<proteinExistence type="predicted"/>
<dbReference type="Pfam" id="PF10633">
    <property type="entry name" value="NPCBM_assoc"/>
    <property type="match status" value="1"/>
</dbReference>
<evidence type="ECO:0000259" key="4">
    <source>
        <dbReference type="Pfam" id="PF25275"/>
    </source>
</evidence>
<sequence length="1330" mass="142270">MSRRNAVRLLLTAAVLPPVVGALADPAQAASRGPRPRDTTAPPLPADALRRVDKPNLTVTPITTLTGPRHRVTFSDAVWDGGRTVVRDLEIAVGGAWVPVTTEAGRFDEQWVVFTGATEGDSLYIYDALETHWVAFDSCTQVGERTVELHAAAEGVFDLVLRWSLDGDNPELQYTLEALRDDDFLVGYQSFDVTDLAGVDEVLCGALQHARVVHNDYAPKSAWEMFAPMTLTQRTLGAQVATLGVFIPAEVLAFEHERALGADRQPFGLSLRNDSLDVVPSAYAPQVGRRTPMAAGEKRGHALGVCALPTALHDAYTDLARGEYAYSSYRQNVYDTSLTDAIHNLVELLGNGPDADDSVDFVPSHSGWWSRAKGFIDVENDDAVRTAVAAVLLSAHYLTTPVGSEAGTDLYTRRARDMIEYHLSRTGTGFTPIKGSDVYGDVNLYRLGGIPFDAVTLNAIDQLTRRQNGGVHARGLELALANKQGGHRSPFAVALAAHELTGDPSWLRQARLIAEAYVHDDIETPYTTNNGESSFGYGYSRYWSDLVLLYELTGEDVFLAGAHLEARRFVTQTQLRPVPGGDVTVGEGPTVLQQYDWAPSALPDYPATDVSPEEVPAWTVSTNGLTFEQLSTLKVGDSTTPNPGGGFVLNPCWAGSLLRLAHYTGDELLGDIAENLVVGRFGNYPGYYSRQHQAAPMRPDFPLTGPVGVSGVYFHHAPGQLALALDYLFSEHFVRSNGAVDYPRAFEANFVYFKFSTYGHRPGTFYGEDGVWPYFPKGLIEVDNPLVNWLAGVGNDSLYVSLTNSSAQAQTVRIDVANALTGLGASGVRRNAVEIVTPDGARRSRTAVAGQVVLQVPPKGIASVVIRDVAIAAPWQREPGGVDRGLASHHSEDTDPDSDFGLTRGTLLVRPDAAGYDAYVYIDTEEAATLRYRIGDGPSQETPPKAYPNEWTIGVDDLAATFSYQVLTASVTTDEVTLHVPPAVAGVATGAVGGEIGGPTSATAGDTVDLSVTVRNGRDAALAALVVTPTVPDGWTLTPVDAPTDVPAGGTASASYTLTVSAGASLGAHPLTAVASWTGGTADLEPAQLTVRDGRAVLSLRVTPEVLQAPGEAAQFTATIMNAGGAPASGPLDLAGQTGWQITDRQAQVTVAPGEVYTHTWDVVSPTSASYGSAYQFRVRWDTVHTAIVRARIRDAGLVIHNELQAPAYTETGAWLRSSLTGWNGIRSRYSAPETVGGTATWMPDLPASGTYEVAVWYPSNAETTDSAAYVVTHAGGVDEVVISQRSAANNWRPLGTYDFASGIAGNVTLEVRNTAFHRTSAVRFLPIEP</sequence>
<accession>A0ABY2DXI0</accession>
<dbReference type="EMBL" id="SMNA01000015">
    <property type="protein sequence ID" value="TDE88825.1"/>
    <property type="molecule type" value="Genomic_DNA"/>
</dbReference>
<dbReference type="RefSeq" id="WP_133109909.1">
    <property type="nucleotide sequence ID" value="NZ_SMNA01000015.1"/>
</dbReference>
<feature type="region of interest" description="Disordered" evidence="1">
    <location>
        <begin position="26"/>
        <end position="47"/>
    </location>
</feature>
<evidence type="ECO:0000259" key="3">
    <source>
        <dbReference type="Pfam" id="PF10633"/>
    </source>
</evidence>
<feature type="chain" id="PRO_5046760426" description="NPCBM-associated, NEW3 domain of alpha-galactosidase" evidence="2">
    <location>
        <begin position="25"/>
        <end position="1330"/>
    </location>
</feature>
<dbReference type="InterPro" id="IPR013783">
    <property type="entry name" value="Ig-like_fold"/>
</dbReference>
<protein>
    <recommendedName>
        <fullName evidence="7">NPCBM-associated, NEW3 domain of alpha-galactosidase</fullName>
    </recommendedName>
</protein>
<evidence type="ECO:0000256" key="1">
    <source>
        <dbReference type="SAM" id="MobiDB-lite"/>
    </source>
</evidence>
<keyword evidence="6" id="KW-1185">Reference proteome</keyword>
<evidence type="ECO:0000313" key="5">
    <source>
        <dbReference type="EMBL" id="TDE88825.1"/>
    </source>
</evidence>
<dbReference type="Gene3D" id="2.60.40.10">
    <property type="entry name" value="Immunoglobulins"/>
    <property type="match status" value="2"/>
</dbReference>
<feature type="domain" description="Golvesin/Xly CBD-like" evidence="4">
    <location>
        <begin position="1201"/>
        <end position="1314"/>
    </location>
</feature>
<feature type="domain" description="Alpha-galactosidase NEW3" evidence="3">
    <location>
        <begin position="1002"/>
        <end position="1078"/>
    </location>
</feature>
<evidence type="ECO:0008006" key="7">
    <source>
        <dbReference type="Google" id="ProtNLM"/>
    </source>
</evidence>
<feature type="signal peptide" evidence="2">
    <location>
        <begin position="1"/>
        <end position="24"/>
    </location>
</feature>
<keyword evidence="2" id="KW-0732">Signal</keyword>
<evidence type="ECO:0000256" key="2">
    <source>
        <dbReference type="SAM" id="SignalP"/>
    </source>
</evidence>
<organism evidence="5 6">
    <name type="scientific">Occultella glacieicola</name>
    <dbReference type="NCBI Taxonomy" id="2518684"/>
    <lineage>
        <taxon>Bacteria</taxon>
        <taxon>Bacillati</taxon>
        <taxon>Actinomycetota</taxon>
        <taxon>Actinomycetes</taxon>
        <taxon>Micrococcales</taxon>
        <taxon>Ruaniaceae</taxon>
        <taxon>Occultella</taxon>
    </lineage>
</organism>
<reference evidence="5 6" key="1">
    <citation type="submission" date="2019-03" db="EMBL/GenBank/DDBJ databases">
        <title>Genomic features of bacteria from cold environments.</title>
        <authorList>
            <person name="Shen L."/>
        </authorList>
    </citation>
    <scope>NUCLEOTIDE SEQUENCE [LARGE SCALE GENOMIC DNA]</scope>
    <source>
        <strain evidence="6">T3246-1</strain>
    </source>
</reference>